<name>A0A3E2W4S1_9FIRM</name>
<sequence>MKVAYCTGFWCTNIGNGFFSLGVEYVLKKILGAENVTVVSDYQTYTTSYGKRLYPHKNQLEYIAKLDVDYIVLAGPVISKYFLPLWKDILLELKERGVGYMILSAGTMKIDATARCEVEEFFKQCPPFVFSSREHGTYEAFGKYATNAYDGICFSFFTPDYYAPCKIDFGQPYWISNFDKIIEPEIWVDDSSRKHTHEFEFDNQRVFVNSPSTVAAKTDRFTDALIYVRSLLPAPKRENEIGRYKLVRTDQRFHPHFRSKIYAYKNSFCADIPYGYINLYANSQLTLSDRVHSCAVTLAYGHSAMLFVKTNRVGLLERVGAGEITKKPVKLDMELIDAEKEKMTEWLKAVLS</sequence>
<feature type="domain" description="Polysaccharide pyruvyl transferase" evidence="1">
    <location>
        <begin position="13"/>
        <end position="301"/>
    </location>
</feature>
<dbReference type="InterPro" id="IPR007345">
    <property type="entry name" value="Polysacch_pyruvyl_Trfase"/>
</dbReference>
<gene>
    <name evidence="2" type="ORF">DW855_07475</name>
</gene>
<dbReference type="RefSeq" id="WP_117554175.1">
    <property type="nucleotide sequence ID" value="NZ_QVFB01000010.1"/>
</dbReference>
<organism evidence="2 3">
    <name type="scientific">Faecalibacterium prausnitzii</name>
    <dbReference type="NCBI Taxonomy" id="853"/>
    <lineage>
        <taxon>Bacteria</taxon>
        <taxon>Bacillati</taxon>
        <taxon>Bacillota</taxon>
        <taxon>Clostridia</taxon>
        <taxon>Eubacteriales</taxon>
        <taxon>Oscillospiraceae</taxon>
        <taxon>Faecalibacterium</taxon>
    </lineage>
</organism>
<dbReference type="AlphaFoldDB" id="A0A3E2W4S1"/>
<dbReference type="Proteomes" id="UP000260733">
    <property type="component" value="Unassembled WGS sequence"/>
</dbReference>
<evidence type="ECO:0000313" key="2">
    <source>
        <dbReference type="EMBL" id="RGC19261.1"/>
    </source>
</evidence>
<dbReference type="EMBL" id="QVFB01000010">
    <property type="protein sequence ID" value="RGC19261.1"/>
    <property type="molecule type" value="Genomic_DNA"/>
</dbReference>
<proteinExistence type="predicted"/>
<reference evidence="2 3" key="1">
    <citation type="submission" date="2018-08" db="EMBL/GenBank/DDBJ databases">
        <title>A genome reference for cultivated species of the human gut microbiota.</title>
        <authorList>
            <person name="Zou Y."/>
            <person name="Xue W."/>
            <person name="Luo G."/>
        </authorList>
    </citation>
    <scope>NUCLEOTIDE SEQUENCE [LARGE SCALE GENOMIC DNA]</scope>
    <source>
        <strain evidence="2 3">AM37-13AC</strain>
    </source>
</reference>
<evidence type="ECO:0000259" key="1">
    <source>
        <dbReference type="Pfam" id="PF04230"/>
    </source>
</evidence>
<comment type="caution">
    <text evidence="2">The sequence shown here is derived from an EMBL/GenBank/DDBJ whole genome shotgun (WGS) entry which is preliminary data.</text>
</comment>
<protein>
    <recommendedName>
        <fullName evidence="1">Polysaccharide pyruvyl transferase domain-containing protein</fullName>
    </recommendedName>
</protein>
<accession>A0A3E2W4S1</accession>
<dbReference type="Pfam" id="PF04230">
    <property type="entry name" value="PS_pyruv_trans"/>
    <property type="match status" value="1"/>
</dbReference>
<evidence type="ECO:0000313" key="3">
    <source>
        <dbReference type="Proteomes" id="UP000260733"/>
    </source>
</evidence>